<accession>F2D2I1</accession>
<evidence type="ECO:0000256" key="1">
    <source>
        <dbReference type="SAM" id="MobiDB-lite"/>
    </source>
</evidence>
<organism evidence="3">
    <name type="scientific">Hordeum vulgare subsp. vulgare</name>
    <name type="common">Domesticated barley</name>
    <dbReference type="NCBI Taxonomy" id="112509"/>
    <lineage>
        <taxon>Eukaryota</taxon>
        <taxon>Viridiplantae</taxon>
        <taxon>Streptophyta</taxon>
        <taxon>Embryophyta</taxon>
        <taxon>Tracheophyta</taxon>
        <taxon>Spermatophyta</taxon>
        <taxon>Magnoliopsida</taxon>
        <taxon>Liliopsida</taxon>
        <taxon>Poales</taxon>
        <taxon>Poaceae</taxon>
        <taxon>BOP clade</taxon>
        <taxon>Pooideae</taxon>
        <taxon>Triticodae</taxon>
        <taxon>Triticeae</taxon>
        <taxon>Hordeinae</taxon>
        <taxon>Hordeum</taxon>
    </lineage>
</organism>
<proteinExistence type="evidence at transcript level"/>
<evidence type="ECO:0000259" key="2">
    <source>
        <dbReference type="PROSITE" id="PS50076"/>
    </source>
</evidence>
<dbReference type="CDD" id="cd06257">
    <property type="entry name" value="DnaJ"/>
    <property type="match status" value="1"/>
</dbReference>
<dbReference type="SUPFAM" id="SSF46565">
    <property type="entry name" value="Chaperone J-domain"/>
    <property type="match status" value="1"/>
</dbReference>
<sequence length="333" mass="36381">MLPPIMACEFIYSFSVNLASRDDATHHQLVARPLDPLRQSIWTAEDAAGREPFEAAWSGALQPNPSAMALSVHAVAVAVATPCLLPPPSHHRSAPGLVAPLRPVLPVVASLRSGPSSSRWTRRASVRVRASAGGGGGRRRESPYEVLGVSPSAAPVEIKRAYRRLALKYHPDVNKEANAQEKFLRIKHAYNTLMNSESRSKYASSSSRPDSSWSPRSRKPADAEEDFYGFGDFLKDLQSEFQNWEAGLNSEQKPKSLWEELSAIGEEFVEFLENELNIDGSSTEDDDRNDPYTQFGGKGGNAEGDKKGTSSSDDGVSDIESVLEQLKKELGLS</sequence>
<name>F2D2I1_HORVV</name>
<feature type="compositionally biased region" description="Low complexity" evidence="1">
    <location>
        <begin position="201"/>
        <end position="215"/>
    </location>
</feature>
<dbReference type="SMART" id="SM00271">
    <property type="entry name" value="DnaJ"/>
    <property type="match status" value="1"/>
</dbReference>
<dbReference type="GO" id="GO:0005783">
    <property type="term" value="C:endoplasmic reticulum"/>
    <property type="evidence" value="ECO:0007669"/>
    <property type="project" value="UniProtKB-ARBA"/>
</dbReference>
<dbReference type="PROSITE" id="PS50076">
    <property type="entry name" value="DNAJ_2"/>
    <property type="match status" value="1"/>
</dbReference>
<feature type="region of interest" description="Disordered" evidence="1">
    <location>
        <begin position="197"/>
        <end position="221"/>
    </location>
</feature>
<dbReference type="PANTHER" id="PTHR43096">
    <property type="entry name" value="DNAJ HOMOLOG 1, MITOCHONDRIAL-RELATED"/>
    <property type="match status" value="1"/>
</dbReference>
<dbReference type="Gene3D" id="1.10.287.110">
    <property type="entry name" value="DnaJ domain"/>
    <property type="match status" value="1"/>
</dbReference>
<dbReference type="EMBL" id="AK358088">
    <property type="protein sequence ID" value="BAJ89302.1"/>
    <property type="molecule type" value="mRNA"/>
</dbReference>
<evidence type="ECO:0000313" key="3">
    <source>
        <dbReference type="EMBL" id="BAJ89302.1"/>
    </source>
</evidence>
<feature type="region of interest" description="Disordered" evidence="1">
    <location>
        <begin position="122"/>
        <end position="143"/>
    </location>
</feature>
<dbReference type="InterPro" id="IPR036869">
    <property type="entry name" value="J_dom_sf"/>
</dbReference>
<feature type="region of interest" description="Disordered" evidence="1">
    <location>
        <begin position="275"/>
        <end position="319"/>
    </location>
</feature>
<protein>
    <submittedName>
        <fullName evidence="3">Predicted protein</fullName>
    </submittedName>
</protein>
<dbReference type="PRINTS" id="PR00625">
    <property type="entry name" value="JDOMAIN"/>
</dbReference>
<dbReference type="InterPro" id="IPR001623">
    <property type="entry name" value="DnaJ_domain"/>
</dbReference>
<reference evidence="3" key="1">
    <citation type="journal article" date="2011" name="Plant Physiol.">
        <title>Comprehensive sequence analysis of 24,783 barley full-length cDNAs derived from 12 clone libraries.</title>
        <authorList>
            <person name="Matsumoto T."/>
            <person name="Tanaka T."/>
            <person name="Sakai H."/>
            <person name="Amano N."/>
            <person name="Kanamori H."/>
            <person name="Kurita K."/>
            <person name="Kikuta A."/>
            <person name="Kamiya K."/>
            <person name="Yamamoto M."/>
            <person name="Ikawa H."/>
            <person name="Fujii N."/>
            <person name="Hori K."/>
            <person name="Itoh T."/>
            <person name="Sato K."/>
        </authorList>
    </citation>
    <scope>NUCLEOTIDE SEQUENCE</scope>
    <source>
        <tissue evidence="3">Shoot</tissue>
    </source>
</reference>
<dbReference type="AlphaFoldDB" id="F2D2I1"/>
<feature type="domain" description="J" evidence="2">
    <location>
        <begin position="142"/>
        <end position="206"/>
    </location>
</feature>
<dbReference type="PANTHER" id="PTHR43096:SF61">
    <property type="entry name" value="CHAPERONE DNAJ-DOMAIN SUPERFAMILY PROTEIN"/>
    <property type="match status" value="1"/>
</dbReference>
<dbReference type="Pfam" id="PF00226">
    <property type="entry name" value="DnaJ"/>
    <property type="match status" value="1"/>
</dbReference>